<accession>A0A3B0XJ95</accession>
<name>A0A3B0XJ95_9ZZZZ</name>
<organism evidence="2">
    <name type="scientific">hydrothermal vent metagenome</name>
    <dbReference type="NCBI Taxonomy" id="652676"/>
    <lineage>
        <taxon>unclassified sequences</taxon>
        <taxon>metagenomes</taxon>
        <taxon>ecological metagenomes</taxon>
    </lineage>
</organism>
<feature type="region of interest" description="Disordered" evidence="1">
    <location>
        <begin position="61"/>
        <end position="87"/>
    </location>
</feature>
<proteinExistence type="predicted"/>
<reference evidence="2" key="1">
    <citation type="submission" date="2018-06" db="EMBL/GenBank/DDBJ databases">
        <authorList>
            <person name="Zhirakovskaya E."/>
        </authorList>
    </citation>
    <scope>NUCLEOTIDE SEQUENCE</scope>
</reference>
<evidence type="ECO:0000256" key="1">
    <source>
        <dbReference type="SAM" id="MobiDB-lite"/>
    </source>
</evidence>
<gene>
    <name evidence="2" type="ORF">MNBD_GAMMA11-2448</name>
</gene>
<protein>
    <submittedName>
        <fullName evidence="2">Uncharacterized protein</fullName>
    </submittedName>
</protein>
<dbReference type="EMBL" id="UOFG01000226">
    <property type="protein sequence ID" value="VAW64313.1"/>
    <property type="molecule type" value="Genomic_DNA"/>
</dbReference>
<evidence type="ECO:0000313" key="2">
    <source>
        <dbReference type="EMBL" id="VAW64313.1"/>
    </source>
</evidence>
<dbReference type="AlphaFoldDB" id="A0A3B0XJ95"/>
<sequence>MYFSIERRNTPEVIKRVDDFVDKVMSTCEVEYSDESLRRKNAAEAADPNMAYCQEKPPLDWSEYYANPPERPPVQLPAEDLEENQSG</sequence>